<feature type="compositionally biased region" description="Pro residues" evidence="3">
    <location>
        <begin position="541"/>
        <end position="568"/>
    </location>
</feature>
<feature type="region of interest" description="Disordered" evidence="3">
    <location>
        <begin position="536"/>
        <end position="610"/>
    </location>
</feature>
<dbReference type="SUPFAM" id="SSF52151">
    <property type="entry name" value="FabD/lysophospholipase-like"/>
    <property type="match status" value="1"/>
</dbReference>
<evidence type="ECO:0000256" key="1">
    <source>
        <dbReference type="ARBA" id="ARBA00023098"/>
    </source>
</evidence>
<evidence type="ECO:0000313" key="6">
    <source>
        <dbReference type="Proteomes" id="UP000887226"/>
    </source>
</evidence>
<reference evidence="5" key="1">
    <citation type="journal article" date="2021" name="IMA Fungus">
        <title>Genomic characterization of three marine fungi, including Emericellopsis atlantica sp. nov. with signatures of a generalist lifestyle and marine biomass degradation.</title>
        <authorList>
            <person name="Hagestad O.C."/>
            <person name="Hou L."/>
            <person name="Andersen J.H."/>
            <person name="Hansen E.H."/>
            <person name="Altermark B."/>
            <person name="Li C."/>
            <person name="Kuhnert E."/>
            <person name="Cox R.J."/>
            <person name="Crous P.W."/>
            <person name="Spatafora J.W."/>
            <person name="Lail K."/>
            <person name="Amirebrahimi M."/>
            <person name="Lipzen A."/>
            <person name="Pangilinan J."/>
            <person name="Andreopoulos W."/>
            <person name="Hayes R.D."/>
            <person name="Ng V."/>
            <person name="Grigoriev I.V."/>
            <person name="Jackson S.A."/>
            <person name="Sutton T.D.S."/>
            <person name="Dobson A.D.W."/>
            <person name="Rama T."/>
        </authorList>
    </citation>
    <scope>NUCLEOTIDE SEQUENCE</scope>
    <source>
        <strain evidence="5">TRa3180A</strain>
    </source>
</reference>
<organism evidence="5 6">
    <name type="scientific">Calycina marina</name>
    <dbReference type="NCBI Taxonomy" id="1763456"/>
    <lineage>
        <taxon>Eukaryota</taxon>
        <taxon>Fungi</taxon>
        <taxon>Dikarya</taxon>
        <taxon>Ascomycota</taxon>
        <taxon>Pezizomycotina</taxon>
        <taxon>Leotiomycetes</taxon>
        <taxon>Helotiales</taxon>
        <taxon>Pezizellaceae</taxon>
        <taxon>Calycina</taxon>
    </lineage>
</organism>
<dbReference type="GO" id="GO:0016020">
    <property type="term" value="C:membrane"/>
    <property type="evidence" value="ECO:0007669"/>
    <property type="project" value="TreeGrafter"/>
</dbReference>
<evidence type="ECO:0000256" key="3">
    <source>
        <dbReference type="SAM" id="MobiDB-lite"/>
    </source>
</evidence>
<protein>
    <submittedName>
        <fullName evidence="5">Acyl transferase/acyl hydrolase/lysophospholipase</fullName>
    </submittedName>
</protein>
<dbReference type="GO" id="GO:0046486">
    <property type="term" value="P:glycerolipid metabolic process"/>
    <property type="evidence" value="ECO:0007669"/>
    <property type="project" value="UniProtKB-ARBA"/>
</dbReference>
<feature type="compositionally biased region" description="Basic and acidic residues" evidence="3">
    <location>
        <begin position="572"/>
        <end position="581"/>
    </location>
</feature>
<feature type="domain" description="PNPLA" evidence="4">
    <location>
        <begin position="21"/>
        <end position="289"/>
    </location>
</feature>
<evidence type="ECO:0000256" key="2">
    <source>
        <dbReference type="PROSITE-ProRule" id="PRU01161"/>
    </source>
</evidence>
<keyword evidence="5" id="KW-0378">Hydrolase</keyword>
<feature type="region of interest" description="Disordered" evidence="3">
    <location>
        <begin position="138"/>
        <end position="168"/>
    </location>
</feature>
<dbReference type="GO" id="GO:0019369">
    <property type="term" value="P:arachidonate metabolic process"/>
    <property type="evidence" value="ECO:0007669"/>
    <property type="project" value="TreeGrafter"/>
</dbReference>
<sequence>MEKGGGMKRKDTTKGPPLRILSLDGGGVRGYSMFIIIQELMHRTYVEIHGQAPRRDQIPKPCDQFDMICGTGTGGLIAIMLGRLRLDLETCKEVYVRMTRKVFETDKTIAGIPYRSTLFKASKLEEAIKECVKEHTIFESEGRDGEGPDEPSNASPISPLSIHSRQRPQRHISNASVASFSARGPGSMQNRPYMASRWGNAEALLYDTRENRTKTMVTAIYKGTKKGGAPVLLRSYDSRKEPSAEADVKIWQAGRATCATGLAFKPMQIGQSLFIDEGAGQYNPSPFVLDEACVNEWPGRDVGVFISIGTGKRPGGSDNNKHLWYEEFMGDFAEARKRLISKIEGCEDTHQYMVKEGLGKRGVNIENYYRLNVEIGVGEFGMNEWHRLADISTGTKRYLGKTDVKNMNDKAAHKLGKIYRASRRQDRDWHGDSAQLKECNGLPNVPEAHPFAIELPAEVLPQPQYTPPSRPSYESSHGDALAVPGQPLSPRTSSSHSFSPPGSSGGSDPDRFIAQAPTPNQYRTAGGADLISIMAQDEMPHPPPQPSYLPPRIPQTRVEPPPLPPKTPIPSEHGHRGESMNRPKPPLPYPDEDGPPPVVNMAGKPNYKTR</sequence>
<dbReference type="OrthoDB" id="630895at2759"/>
<dbReference type="Proteomes" id="UP000887226">
    <property type="component" value="Unassembled WGS sequence"/>
</dbReference>
<feature type="short sequence motif" description="GXGXXG" evidence="2">
    <location>
        <begin position="25"/>
        <end position="30"/>
    </location>
</feature>
<dbReference type="Pfam" id="PF01734">
    <property type="entry name" value="Patatin"/>
    <property type="match status" value="1"/>
</dbReference>
<dbReference type="InterPro" id="IPR016035">
    <property type="entry name" value="Acyl_Trfase/lysoPLipase"/>
</dbReference>
<comment type="caution">
    <text evidence="2">Lacks conserved residue(s) required for the propagation of feature annotation.</text>
</comment>
<dbReference type="PROSITE" id="PS51635">
    <property type="entry name" value="PNPLA"/>
    <property type="match status" value="1"/>
</dbReference>
<dbReference type="AlphaFoldDB" id="A0A9P7Z9T6"/>
<comment type="caution">
    <text evidence="5">The sequence shown here is derived from an EMBL/GenBank/DDBJ whole genome shotgun (WGS) entry which is preliminary data.</text>
</comment>
<dbReference type="CDD" id="cd07216">
    <property type="entry name" value="Pat17_PNPLA8_PNPLA9_like3"/>
    <property type="match status" value="1"/>
</dbReference>
<keyword evidence="1" id="KW-0443">Lipid metabolism</keyword>
<feature type="compositionally biased region" description="Polar residues" evidence="3">
    <location>
        <begin position="152"/>
        <end position="163"/>
    </location>
</feature>
<dbReference type="EMBL" id="MU253759">
    <property type="protein sequence ID" value="KAG9247976.1"/>
    <property type="molecule type" value="Genomic_DNA"/>
</dbReference>
<keyword evidence="6" id="KW-1185">Reference proteome</keyword>
<dbReference type="InterPro" id="IPR002641">
    <property type="entry name" value="PNPLA_dom"/>
</dbReference>
<evidence type="ECO:0000259" key="4">
    <source>
        <dbReference type="PROSITE" id="PS51635"/>
    </source>
</evidence>
<dbReference type="PANTHER" id="PTHR24185">
    <property type="entry name" value="CALCIUM-INDEPENDENT PHOSPHOLIPASE A2-GAMMA"/>
    <property type="match status" value="1"/>
</dbReference>
<feature type="region of interest" description="Disordered" evidence="3">
    <location>
        <begin position="461"/>
        <end position="524"/>
    </location>
</feature>
<keyword evidence="5" id="KW-0808">Transferase</keyword>
<dbReference type="Gene3D" id="3.40.1090.10">
    <property type="entry name" value="Cytosolic phospholipase A2 catalytic domain"/>
    <property type="match status" value="1"/>
</dbReference>
<dbReference type="PANTHER" id="PTHR24185:SF4">
    <property type="entry name" value="SERINE HYDROLASE, PUTATIVE (AFU_ORTHOLOGUE AFUA_2G07870)-RELATED"/>
    <property type="match status" value="1"/>
</dbReference>
<name>A0A9P7Z9T6_9HELO</name>
<dbReference type="GO" id="GO:0047499">
    <property type="term" value="F:calcium-independent phospholipase A2 activity"/>
    <property type="evidence" value="ECO:0007669"/>
    <property type="project" value="TreeGrafter"/>
</dbReference>
<accession>A0A9P7Z9T6</accession>
<dbReference type="GO" id="GO:0016740">
    <property type="term" value="F:transferase activity"/>
    <property type="evidence" value="ECO:0007669"/>
    <property type="project" value="UniProtKB-KW"/>
</dbReference>
<proteinExistence type="predicted"/>
<evidence type="ECO:0000313" key="5">
    <source>
        <dbReference type="EMBL" id="KAG9247976.1"/>
    </source>
</evidence>
<feature type="compositionally biased region" description="Low complexity" evidence="3">
    <location>
        <begin position="488"/>
        <end position="502"/>
    </location>
</feature>
<gene>
    <name evidence="5" type="ORF">BJ878DRAFT_112430</name>
</gene>